<proteinExistence type="predicted"/>
<feature type="compositionally biased region" description="Acidic residues" evidence="1">
    <location>
        <begin position="97"/>
        <end position="106"/>
    </location>
</feature>
<organism evidence="2 3">
    <name type="scientific">Anabarilius grahami</name>
    <name type="common">Kanglang fish</name>
    <name type="synonym">Barilius grahami</name>
    <dbReference type="NCBI Taxonomy" id="495550"/>
    <lineage>
        <taxon>Eukaryota</taxon>
        <taxon>Metazoa</taxon>
        <taxon>Chordata</taxon>
        <taxon>Craniata</taxon>
        <taxon>Vertebrata</taxon>
        <taxon>Euteleostomi</taxon>
        <taxon>Actinopterygii</taxon>
        <taxon>Neopterygii</taxon>
        <taxon>Teleostei</taxon>
        <taxon>Ostariophysi</taxon>
        <taxon>Cypriniformes</taxon>
        <taxon>Xenocyprididae</taxon>
        <taxon>Xenocypridinae</taxon>
        <taxon>Xenocypridinae incertae sedis</taxon>
        <taxon>Anabarilius</taxon>
    </lineage>
</organism>
<reference evidence="2 3" key="1">
    <citation type="submission" date="2018-10" db="EMBL/GenBank/DDBJ databases">
        <title>Genome assembly for a Yunnan-Guizhou Plateau 3E fish, Anabarilius grahami (Regan), and its evolutionary and genetic applications.</title>
        <authorList>
            <person name="Jiang W."/>
        </authorList>
    </citation>
    <scope>NUCLEOTIDE SEQUENCE [LARGE SCALE GENOMIC DNA]</scope>
    <source>
        <strain evidence="2">AG-KIZ</strain>
        <tissue evidence="2">Muscle</tissue>
    </source>
</reference>
<dbReference type="EMBL" id="RJVU01049301">
    <property type="protein sequence ID" value="ROL42860.1"/>
    <property type="molecule type" value="Genomic_DNA"/>
</dbReference>
<dbReference type="AlphaFoldDB" id="A0A3N0YAL7"/>
<accession>A0A3N0YAL7</accession>
<evidence type="ECO:0000313" key="2">
    <source>
        <dbReference type="EMBL" id="ROL42860.1"/>
    </source>
</evidence>
<gene>
    <name evidence="2" type="ORF">DPX16_8606</name>
</gene>
<sequence length="117" mass="12457">MHCEHFPLRKLCSRLSHFSRESGEPSAPCGSGPASAEMSRKPHSWGSQVEPADESERGMNISLLSVAGESKLLDDDVLSLTSSDSAVSALLTSSQEEQAEAVEIEDVSEHSQTACPA</sequence>
<protein>
    <submittedName>
        <fullName evidence="2">Uncharacterized protein</fullName>
    </submittedName>
</protein>
<name>A0A3N0YAL7_ANAGA</name>
<feature type="region of interest" description="Disordered" evidence="1">
    <location>
        <begin position="91"/>
        <end position="117"/>
    </location>
</feature>
<comment type="caution">
    <text evidence="2">The sequence shown here is derived from an EMBL/GenBank/DDBJ whole genome shotgun (WGS) entry which is preliminary data.</text>
</comment>
<evidence type="ECO:0000313" key="3">
    <source>
        <dbReference type="Proteomes" id="UP000281406"/>
    </source>
</evidence>
<feature type="region of interest" description="Disordered" evidence="1">
    <location>
        <begin position="19"/>
        <end position="57"/>
    </location>
</feature>
<evidence type="ECO:0000256" key="1">
    <source>
        <dbReference type="SAM" id="MobiDB-lite"/>
    </source>
</evidence>
<keyword evidence="3" id="KW-1185">Reference proteome</keyword>
<dbReference type="Proteomes" id="UP000281406">
    <property type="component" value="Unassembled WGS sequence"/>
</dbReference>